<evidence type="ECO:0000313" key="2">
    <source>
        <dbReference type="Proteomes" id="UP000603904"/>
    </source>
</evidence>
<dbReference type="Proteomes" id="UP000603904">
    <property type="component" value="Unassembled WGS sequence"/>
</dbReference>
<comment type="caution">
    <text evidence="1">The sequence shown here is derived from an EMBL/GenBank/DDBJ whole genome shotgun (WGS) entry which is preliminary data.</text>
</comment>
<dbReference type="Pfam" id="PF13384">
    <property type="entry name" value="HTH_23"/>
    <property type="match status" value="1"/>
</dbReference>
<dbReference type="RefSeq" id="WP_204061436.1">
    <property type="nucleotide sequence ID" value="NZ_BAAAGP010000030.1"/>
</dbReference>
<proteinExistence type="predicted"/>
<accession>A0ABQ4GBK9</accession>
<name>A0ABQ4GBK9_9ACTN</name>
<evidence type="ECO:0008006" key="3">
    <source>
        <dbReference type="Google" id="ProtNLM"/>
    </source>
</evidence>
<dbReference type="InterPro" id="IPR016032">
    <property type="entry name" value="Sig_transdc_resp-reg_C-effctor"/>
</dbReference>
<protein>
    <recommendedName>
        <fullName evidence="3">Homeodomain-like domain-containing protein</fullName>
    </recommendedName>
</protein>
<reference evidence="1 2" key="1">
    <citation type="submission" date="2021-01" db="EMBL/GenBank/DDBJ databases">
        <title>Whole genome shotgun sequence of Microbispora corallina NBRC 16416.</title>
        <authorList>
            <person name="Komaki H."/>
            <person name="Tamura T."/>
        </authorList>
    </citation>
    <scope>NUCLEOTIDE SEQUENCE [LARGE SCALE GENOMIC DNA]</scope>
    <source>
        <strain evidence="1 2">NBRC 16416</strain>
    </source>
</reference>
<keyword evidence="2" id="KW-1185">Reference proteome</keyword>
<dbReference type="EMBL" id="BOOC01000059">
    <property type="protein sequence ID" value="GIH44440.1"/>
    <property type="molecule type" value="Genomic_DNA"/>
</dbReference>
<evidence type="ECO:0000313" key="1">
    <source>
        <dbReference type="EMBL" id="GIH44440.1"/>
    </source>
</evidence>
<organism evidence="1 2">
    <name type="scientific">Microbispora corallina</name>
    <dbReference type="NCBI Taxonomy" id="83302"/>
    <lineage>
        <taxon>Bacteria</taxon>
        <taxon>Bacillati</taxon>
        <taxon>Actinomycetota</taxon>
        <taxon>Actinomycetes</taxon>
        <taxon>Streptosporangiales</taxon>
        <taxon>Streptosporangiaceae</taxon>
        <taxon>Microbispora</taxon>
    </lineage>
</organism>
<dbReference type="SUPFAM" id="SSF46894">
    <property type="entry name" value="C-terminal effector domain of the bipartite response regulators"/>
    <property type="match status" value="1"/>
</dbReference>
<gene>
    <name evidence="1" type="ORF">Mco01_74400</name>
</gene>
<sequence length="64" mass="7102">MTPTEHAARAHAGWMAAFNARRNRYAALLAQGVDGEEAAIRLGVSLRTIQRYRRHLTQPAQDAS</sequence>